<evidence type="ECO:0000313" key="2">
    <source>
        <dbReference type="EMBL" id="JAH90335.1"/>
    </source>
</evidence>
<name>A0A0E9WL91_ANGAN</name>
<sequence>MQSTSPDAQSPCWGRHTTCAAGAGRTQTQADQSNCQEDGDERDLSVLSTPNKHGSTHFTSLNNTTERHASAAVRYMQLEL</sequence>
<feature type="compositionally biased region" description="Polar residues" evidence="1">
    <location>
        <begin position="25"/>
        <end position="36"/>
    </location>
</feature>
<protein>
    <submittedName>
        <fullName evidence="2">Uncharacterized protein</fullName>
    </submittedName>
</protein>
<feature type="compositionally biased region" description="Polar residues" evidence="1">
    <location>
        <begin position="46"/>
        <end position="64"/>
    </location>
</feature>
<reference evidence="2" key="2">
    <citation type="journal article" date="2015" name="Fish Shellfish Immunol.">
        <title>Early steps in the European eel (Anguilla anguilla)-Vibrio vulnificus interaction in the gills: Role of the RtxA13 toxin.</title>
        <authorList>
            <person name="Callol A."/>
            <person name="Pajuelo D."/>
            <person name="Ebbesson L."/>
            <person name="Teles M."/>
            <person name="MacKenzie S."/>
            <person name="Amaro C."/>
        </authorList>
    </citation>
    <scope>NUCLEOTIDE SEQUENCE</scope>
</reference>
<reference evidence="2" key="1">
    <citation type="submission" date="2014-11" db="EMBL/GenBank/DDBJ databases">
        <authorList>
            <person name="Amaro Gonzalez C."/>
        </authorList>
    </citation>
    <scope>NUCLEOTIDE SEQUENCE</scope>
</reference>
<organism evidence="2">
    <name type="scientific">Anguilla anguilla</name>
    <name type="common">European freshwater eel</name>
    <name type="synonym">Muraena anguilla</name>
    <dbReference type="NCBI Taxonomy" id="7936"/>
    <lineage>
        <taxon>Eukaryota</taxon>
        <taxon>Metazoa</taxon>
        <taxon>Chordata</taxon>
        <taxon>Craniata</taxon>
        <taxon>Vertebrata</taxon>
        <taxon>Euteleostomi</taxon>
        <taxon>Actinopterygii</taxon>
        <taxon>Neopterygii</taxon>
        <taxon>Teleostei</taxon>
        <taxon>Anguilliformes</taxon>
        <taxon>Anguillidae</taxon>
        <taxon>Anguilla</taxon>
    </lineage>
</organism>
<proteinExistence type="predicted"/>
<feature type="region of interest" description="Disordered" evidence="1">
    <location>
        <begin position="23"/>
        <end position="65"/>
    </location>
</feature>
<dbReference type="EMBL" id="GBXM01018242">
    <property type="protein sequence ID" value="JAH90335.1"/>
    <property type="molecule type" value="Transcribed_RNA"/>
</dbReference>
<accession>A0A0E9WL91</accession>
<dbReference type="AlphaFoldDB" id="A0A0E9WL91"/>
<evidence type="ECO:0000256" key="1">
    <source>
        <dbReference type="SAM" id="MobiDB-lite"/>
    </source>
</evidence>